<feature type="compositionally biased region" description="Low complexity" evidence="5">
    <location>
        <begin position="15"/>
        <end position="37"/>
    </location>
</feature>
<dbReference type="InterPro" id="IPR001647">
    <property type="entry name" value="HTH_TetR"/>
</dbReference>
<dbReference type="RefSeq" id="WP_103889381.1">
    <property type="nucleotide sequence ID" value="NZ_FNVU01000018.1"/>
</dbReference>
<dbReference type="InterPro" id="IPR023772">
    <property type="entry name" value="DNA-bd_HTH_TetR-type_CS"/>
</dbReference>
<dbReference type="Gene3D" id="1.10.10.60">
    <property type="entry name" value="Homeodomain-like"/>
    <property type="match status" value="1"/>
</dbReference>
<keyword evidence="3" id="KW-0804">Transcription</keyword>
<proteinExistence type="predicted"/>
<dbReference type="AlphaFoldDB" id="A0A1H6DQG4"/>
<keyword evidence="8" id="KW-1185">Reference proteome</keyword>
<evidence type="ECO:0000256" key="4">
    <source>
        <dbReference type="PROSITE-ProRule" id="PRU00335"/>
    </source>
</evidence>
<dbReference type="PROSITE" id="PS01081">
    <property type="entry name" value="HTH_TETR_1"/>
    <property type="match status" value="1"/>
</dbReference>
<evidence type="ECO:0000256" key="2">
    <source>
        <dbReference type="ARBA" id="ARBA00023125"/>
    </source>
</evidence>
<dbReference type="OrthoDB" id="7186128at2"/>
<dbReference type="Pfam" id="PF00440">
    <property type="entry name" value="TetR_N"/>
    <property type="match status" value="1"/>
</dbReference>
<dbReference type="PANTHER" id="PTHR30055:SF146">
    <property type="entry name" value="HTH-TYPE TRANSCRIPTIONAL DUAL REGULATOR CECR"/>
    <property type="match status" value="1"/>
</dbReference>
<dbReference type="GO" id="GO:0045892">
    <property type="term" value="P:negative regulation of DNA-templated transcription"/>
    <property type="evidence" value="ECO:0007669"/>
    <property type="project" value="UniProtKB-ARBA"/>
</dbReference>
<dbReference type="Proteomes" id="UP000236754">
    <property type="component" value="Unassembled WGS sequence"/>
</dbReference>
<protein>
    <submittedName>
        <fullName evidence="7">Transcriptional regulator, TetR family</fullName>
    </submittedName>
</protein>
<feature type="region of interest" description="Disordered" evidence="5">
    <location>
        <begin position="1"/>
        <end position="47"/>
    </location>
</feature>
<dbReference type="GO" id="GO:0000976">
    <property type="term" value="F:transcription cis-regulatory region binding"/>
    <property type="evidence" value="ECO:0007669"/>
    <property type="project" value="TreeGrafter"/>
</dbReference>
<dbReference type="PRINTS" id="PR00455">
    <property type="entry name" value="HTHTETR"/>
</dbReference>
<reference evidence="7 8" key="1">
    <citation type="submission" date="2016-10" db="EMBL/GenBank/DDBJ databases">
        <authorList>
            <person name="de Groot N.N."/>
        </authorList>
    </citation>
    <scope>NUCLEOTIDE SEQUENCE [LARGE SCALE GENOMIC DNA]</scope>
    <source>
        <strain evidence="7 8">CGMCC 4.2023</strain>
    </source>
</reference>
<dbReference type="PANTHER" id="PTHR30055">
    <property type="entry name" value="HTH-TYPE TRANSCRIPTIONAL REGULATOR RUTR"/>
    <property type="match status" value="1"/>
</dbReference>
<accession>A0A1H6DQG4</accession>
<evidence type="ECO:0000256" key="3">
    <source>
        <dbReference type="ARBA" id="ARBA00023163"/>
    </source>
</evidence>
<dbReference type="FunFam" id="1.10.10.60:FF:000141">
    <property type="entry name" value="TetR family transcriptional regulator"/>
    <property type="match status" value="1"/>
</dbReference>
<feature type="DNA-binding region" description="H-T-H motif" evidence="4">
    <location>
        <begin position="64"/>
        <end position="83"/>
    </location>
</feature>
<dbReference type="PROSITE" id="PS50977">
    <property type="entry name" value="HTH_TETR_2"/>
    <property type="match status" value="1"/>
</dbReference>
<dbReference type="InterPro" id="IPR009057">
    <property type="entry name" value="Homeodomain-like_sf"/>
</dbReference>
<keyword evidence="2 4" id="KW-0238">DNA-binding</keyword>
<dbReference type="Gene3D" id="1.10.357.10">
    <property type="entry name" value="Tetracycline Repressor, domain 2"/>
    <property type="match status" value="1"/>
</dbReference>
<evidence type="ECO:0000256" key="1">
    <source>
        <dbReference type="ARBA" id="ARBA00023015"/>
    </source>
</evidence>
<evidence type="ECO:0000313" key="7">
    <source>
        <dbReference type="EMBL" id="SEG87538.1"/>
    </source>
</evidence>
<evidence type="ECO:0000256" key="5">
    <source>
        <dbReference type="SAM" id="MobiDB-lite"/>
    </source>
</evidence>
<name>A0A1H6DQG4_9ACTN</name>
<feature type="domain" description="HTH tetR-type" evidence="6">
    <location>
        <begin position="41"/>
        <end position="101"/>
    </location>
</feature>
<keyword evidence="1" id="KW-0805">Transcription regulation</keyword>
<gene>
    <name evidence="7" type="ORF">SAMN05216223_118114</name>
</gene>
<dbReference type="Pfam" id="PF14246">
    <property type="entry name" value="TetR_C_7"/>
    <property type="match status" value="1"/>
</dbReference>
<dbReference type="InterPro" id="IPR039536">
    <property type="entry name" value="TetR_C_Proteobacteria"/>
</dbReference>
<dbReference type="GO" id="GO:0003700">
    <property type="term" value="F:DNA-binding transcription factor activity"/>
    <property type="evidence" value="ECO:0007669"/>
    <property type="project" value="TreeGrafter"/>
</dbReference>
<sequence length="246" mass="26522">MVNWATDDDPHRRLPLSTSPTAPAAPATPERPVPARTGGRAGKRQAITQGARTVFGREGYSRTSIEAIAAEAGVSTRTIYNHFEGKDQLFSDVVHDSAGQVADAFIATVEKQVTGTDPRTDLLALGRAFVGQRTQFPEHFAMIRQIKAEVQHFPAAVIDAWQQAGPQRVQQEVARRLQQLADAGLLRIPEPARATVHFIALVTSEITIRPYGSPALGPAQVRDCVTRAVDAFLHGYGTDSAAGAPR</sequence>
<dbReference type="EMBL" id="FNVU01000018">
    <property type="protein sequence ID" value="SEG87538.1"/>
    <property type="molecule type" value="Genomic_DNA"/>
</dbReference>
<dbReference type="InterPro" id="IPR050109">
    <property type="entry name" value="HTH-type_TetR-like_transc_reg"/>
</dbReference>
<organism evidence="7 8">
    <name type="scientific">Actinacidiphila yanglinensis</name>
    <dbReference type="NCBI Taxonomy" id="310779"/>
    <lineage>
        <taxon>Bacteria</taxon>
        <taxon>Bacillati</taxon>
        <taxon>Actinomycetota</taxon>
        <taxon>Actinomycetes</taxon>
        <taxon>Kitasatosporales</taxon>
        <taxon>Streptomycetaceae</taxon>
        <taxon>Actinacidiphila</taxon>
    </lineage>
</organism>
<evidence type="ECO:0000259" key="6">
    <source>
        <dbReference type="PROSITE" id="PS50977"/>
    </source>
</evidence>
<dbReference type="SUPFAM" id="SSF46689">
    <property type="entry name" value="Homeodomain-like"/>
    <property type="match status" value="1"/>
</dbReference>
<evidence type="ECO:0000313" key="8">
    <source>
        <dbReference type="Proteomes" id="UP000236754"/>
    </source>
</evidence>